<dbReference type="AlphaFoldDB" id="A0A2W5VAV6"/>
<name>A0A2W5VAV6_9BACT</name>
<proteinExistence type="predicted"/>
<dbReference type="SUPFAM" id="SSF141371">
    <property type="entry name" value="PilZ domain-like"/>
    <property type="match status" value="1"/>
</dbReference>
<sequence>MSLERRQALRANVVIAVEVRDARGFSLHSTRDLSSGGVYFDRAIPHAVGSRVSLSFTLPGEVKAIRCDGEVVNVPDKKGYGMGIRFLDVAPADAARIEAFAREALEGP</sequence>
<gene>
    <name evidence="2" type="ORF">DI536_28020</name>
</gene>
<evidence type="ECO:0000313" key="3">
    <source>
        <dbReference type="Proteomes" id="UP000249061"/>
    </source>
</evidence>
<evidence type="ECO:0000313" key="2">
    <source>
        <dbReference type="EMBL" id="PZR07301.1"/>
    </source>
</evidence>
<dbReference type="Proteomes" id="UP000249061">
    <property type="component" value="Unassembled WGS sequence"/>
</dbReference>
<dbReference type="Pfam" id="PF07238">
    <property type="entry name" value="PilZ"/>
    <property type="match status" value="1"/>
</dbReference>
<dbReference type="InterPro" id="IPR009875">
    <property type="entry name" value="PilZ_domain"/>
</dbReference>
<organism evidence="2 3">
    <name type="scientific">Archangium gephyra</name>
    <dbReference type="NCBI Taxonomy" id="48"/>
    <lineage>
        <taxon>Bacteria</taxon>
        <taxon>Pseudomonadati</taxon>
        <taxon>Myxococcota</taxon>
        <taxon>Myxococcia</taxon>
        <taxon>Myxococcales</taxon>
        <taxon>Cystobacterineae</taxon>
        <taxon>Archangiaceae</taxon>
        <taxon>Archangium</taxon>
    </lineage>
</organism>
<accession>A0A2W5VAV6</accession>
<dbReference type="Gene3D" id="2.40.10.220">
    <property type="entry name" value="predicted glycosyltransferase like domains"/>
    <property type="match status" value="1"/>
</dbReference>
<protein>
    <recommendedName>
        <fullName evidence="1">PilZ domain-containing protein</fullName>
    </recommendedName>
</protein>
<comment type="caution">
    <text evidence="2">The sequence shown here is derived from an EMBL/GenBank/DDBJ whole genome shotgun (WGS) entry which is preliminary data.</text>
</comment>
<dbReference type="EMBL" id="QFQP01000032">
    <property type="protein sequence ID" value="PZR07301.1"/>
    <property type="molecule type" value="Genomic_DNA"/>
</dbReference>
<dbReference type="GO" id="GO:0035438">
    <property type="term" value="F:cyclic-di-GMP binding"/>
    <property type="evidence" value="ECO:0007669"/>
    <property type="project" value="InterPro"/>
</dbReference>
<evidence type="ECO:0000259" key="1">
    <source>
        <dbReference type="Pfam" id="PF07238"/>
    </source>
</evidence>
<feature type="domain" description="PilZ" evidence="1">
    <location>
        <begin position="4"/>
        <end position="101"/>
    </location>
</feature>
<reference evidence="2 3" key="1">
    <citation type="submission" date="2017-08" db="EMBL/GenBank/DDBJ databases">
        <title>Infants hospitalized years apart are colonized by the same room-sourced microbial strains.</title>
        <authorList>
            <person name="Brooks B."/>
            <person name="Olm M.R."/>
            <person name="Firek B.A."/>
            <person name="Baker R."/>
            <person name="Thomas B.C."/>
            <person name="Morowitz M.J."/>
            <person name="Banfield J.F."/>
        </authorList>
    </citation>
    <scope>NUCLEOTIDE SEQUENCE [LARGE SCALE GENOMIC DNA]</scope>
    <source>
        <strain evidence="2">S2_003_000_R2_14</strain>
    </source>
</reference>